<dbReference type="OrthoDB" id="2581137at2"/>
<dbReference type="EMBL" id="JTHP01000044">
    <property type="protein sequence ID" value="KJD44002.1"/>
    <property type="molecule type" value="Genomic_DNA"/>
</dbReference>
<name>A0A0D7X1T2_9BACL</name>
<organism evidence="2 3">
    <name type="scientific">Paenibacillus terrae</name>
    <dbReference type="NCBI Taxonomy" id="159743"/>
    <lineage>
        <taxon>Bacteria</taxon>
        <taxon>Bacillati</taxon>
        <taxon>Bacillota</taxon>
        <taxon>Bacilli</taxon>
        <taxon>Bacillales</taxon>
        <taxon>Paenibacillaceae</taxon>
        <taxon>Paenibacillus</taxon>
    </lineage>
</organism>
<accession>A0A0D7X1T2</accession>
<evidence type="ECO:0000313" key="3">
    <source>
        <dbReference type="Proteomes" id="UP000032534"/>
    </source>
</evidence>
<dbReference type="Proteomes" id="UP000032534">
    <property type="component" value="Unassembled WGS sequence"/>
</dbReference>
<sequence>MNVALVIESSNRTGTAPAYQFYAGNKNRWVKAALEYMKVIEFPTEHIYFLSFHELRIIPHDTVIQNYPINAAPEKKVQKQFAERIMGFLKIQYPTAEVHIHAGKSITDSLTPLLKNEGIPYSIFAEGKQLLKKSEYYNDLILQECAMKRMRELQKEKAKLIAIPEYFTPQEAEHIVTEYAAVAHKYGVEKLFSEIRSLLRQYKQQFRHAQAVKENFEQSISEEERKDLQRYWDNLRSLSDLFNSQMSEFHSKNGRVMASLTTLLIKQGYVKNTSNRISETMFRLQIALIKS</sequence>
<feature type="coiled-coil region" evidence="1">
    <location>
        <begin position="199"/>
        <end position="226"/>
    </location>
</feature>
<evidence type="ECO:0000256" key="1">
    <source>
        <dbReference type="SAM" id="Coils"/>
    </source>
</evidence>
<gene>
    <name evidence="2" type="ORF">QD47_19545</name>
</gene>
<comment type="caution">
    <text evidence="2">The sequence shown here is derived from an EMBL/GenBank/DDBJ whole genome shotgun (WGS) entry which is preliminary data.</text>
</comment>
<dbReference type="PATRIC" id="fig|159743.3.peg.4360"/>
<keyword evidence="1" id="KW-0175">Coiled coil</keyword>
<proteinExistence type="predicted"/>
<reference evidence="2 3" key="1">
    <citation type="submission" date="2014-11" db="EMBL/GenBank/DDBJ databases">
        <title>Draft Genome Sequences of Paenibacillus polymyxa NRRL B-30509 and Paenibacillus terrae NRRL B-30644, Strains from a Poultry Environment that Produce Tridecaptin A and Paenicidins.</title>
        <authorList>
            <person name="van Belkum M.J."/>
            <person name="Lohans C.T."/>
            <person name="Vederas J.C."/>
        </authorList>
    </citation>
    <scope>NUCLEOTIDE SEQUENCE [LARGE SCALE GENOMIC DNA]</scope>
    <source>
        <strain evidence="2 3">NRRL B-30644</strain>
    </source>
</reference>
<evidence type="ECO:0000313" key="2">
    <source>
        <dbReference type="EMBL" id="KJD44002.1"/>
    </source>
</evidence>
<keyword evidence="3" id="KW-1185">Reference proteome</keyword>
<dbReference type="AlphaFoldDB" id="A0A0D7X1T2"/>
<dbReference type="RefSeq" id="WP_044647708.1">
    <property type="nucleotide sequence ID" value="NZ_JTHP01000044.1"/>
</dbReference>
<protein>
    <submittedName>
        <fullName evidence="2">Uncharacterized protein</fullName>
    </submittedName>
</protein>